<organism evidence="2 3">
    <name type="scientific">Candidatus Jettenia caeni</name>
    <dbReference type="NCBI Taxonomy" id="247490"/>
    <lineage>
        <taxon>Bacteria</taxon>
        <taxon>Pseudomonadati</taxon>
        <taxon>Planctomycetota</taxon>
        <taxon>Candidatus Brocadiia</taxon>
        <taxon>Candidatus Brocadiales</taxon>
        <taxon>Candidatus Brocadiaceae</taxon>
        <taxon>Candidatus Jettenia</taxon>
    </lineage>
</organism>
<name>I3IQX1_9BACT</name>
<accession>I3IQX1</accession>
<sequence>MKNKEHEETDTDKEKKKICLNMRDVITYYIAPLGSIIVAVAIGISGFLGSSYLKEKAAVKARTEKSYLTVEALRIYSELMNKQEEVDSVLRKNIFDSIIRSFSEMENVPIEKLLLNLKLLAYNFNKSLNIKPFFLFLRDKKLLSNTMSSEEYLKDLENIAQYVITRQLWVLEGDGKCFFRIIDLNLLKQNKACLLLKDETITLGEIERNFRIAVLEVNTNMKEIKVRLEIKTSQGPNHALDIKIVEFWIGLFDFPMIDNIYLFHDQRCAIILNQFSEQTANIALALFPDALAGMKEKPYYQETVQHILETGELLGEEGLKKSWSLK</sequence>
<comment type="caution">
    <text evidence="2">The sequence shown here is derived from an EMBL/GenBank/DDBJ whole genome shotgun (WGS) entry which is preliminary data.</text>
</comment>
<reference evidence="2 3" key="1">
    <citation type="journal article" date="2012" name="FEBS Lett.">
        <title>Anammox organism KSU-1 expresses a NirK-type copper-containing nitrite reductase instead of a NirS-type with cytochrome cd1.</title>
        <authorList>
            <person name="Hira D."/>
            <person name="Toh H."/>
            <person name="Migita C.T."/>
            <person name="Okubo H."/>
            <person name="Nishiyama T."/>
            <person name="Hattori M."/>
            <person name="Furukawa K."/>
            <person name="Fujii T."/>
        </authorList>
    </citation>
    <scope>NUCLEOTIDE SEQUENCE [LARGE SCALE GENOMIC DNA]</scope>
</reference>
<evidence type="ECO:0000313" key="3">
    <source>
        <dbReference type="Proteomes" id="UP000002985"/>
    </source>
</evidence>
<dbReference type="eggNOG" id="ENOG5032KM4">
    <property type="taxonomic scope" value="Bacteria"/>
</dbReference>
<dbReference type="Proteomes" id="UP000002985">
    <property type="component" value="Unassembled WGS sequence"/>
</dbReference>
<evidence type="ECO:0000256" key="1">
    <source>
        <dbReference type="SAM" id="Phobius"/>
    </source>
</evidence>
<proteinExistence type="predicted"/>
<protein>
    <submittedName>
        <fullName evidence="2">Uncharacterized protein</fullName>
    </submittedName>
</protein>
<gene>
    <name evidence="2" type="ORF">KSU1_D0807</name>
</gene>
<keyword evidence="1" id="KW-0812">Transmembrane</keyword>
<dbReference type="AlphaFoldDB" id="I3IQX1"/>
<keyword evidence="1" id="KW-1133">Transmembrane helix</keyword>
<feature type="transmembrane region" description="Helical" evidence="1">
    <location>
        <begin position="25"/>
        <end position="48"/>
    </location>
</feature>
<dbReference type="EMBL" id="BAFH01000004">
    <property type="protein sequence ID" value="GAB64116.1"/>
    <property type="molecule type" value="Genomic_DNA"/>
</dbReference>
<keyword evidence="3" id="KW-1185">Reference proteome</keyword>
<evidence type="ECO:0000313" key="2">
    <source>
        <dbReference type="EMBL" id="GAB64116.1"/>
    </source>
</evidence>
<keyword evidence="1" id="KW-0472">Membrane</keyword>